<keyword evidence="2" id="KW-1185">Reference proteome</keyword>
<gene>
    <name evidence="1" type="ORF">MRB53_002242</name>
</gene>
<evidence type="ECO:0000313" key="2">
    <source>
        <dbReference type="Proteomes" id="UP001234297"/>
    </source>
</evidence>
<organism evidence="1 2">
    <name type="scientific">Persea americana</name>
    <name type="common">Avocado</name>
    <dbReference type="NCBI Taxonomy" id="3435"/>
    <lineage>
        <taxon>Eukaryota</taxon>
        <taxon>Viridiplantae</taxon>
        <taxon>Streptophyta</taxon>
        <taxon>Embryophyta</taxon>
        <taxon>Tracheophyta</taxon>
        <taxon>Spermatophyta</taxon>
        <taxon>Magnoliopsida</taxon>
        <taxon>Magnoliidae</taxon>
        <taxon>Laurales</taxon>
        <taxon>Lauraceae</taxon>
        <taxon>Persea</taxon>
    </lineage>
</organism>
<sequence length="534" mass="60906">MSSLSRPYICLPRISHQSLGRSLLIWLEFPTRGMGDCSSGNPQFFPLTALQIGDLQSYLSHLCLYLAPESNTFFILVDNRPWLINQDSRTAQLWQLMVTKSRLSPFANTKLKRERKDFRKMVDLKSSSRPNPRGRKILYRWFSVIDAELYQKKALLPVKKLKDSLLSNSEVRRTLYGFIVFEVAWTSVRGINYLNELQTDTSMALEAKLMKRWEFDSVEQASRCISSWFSGTPYERFLLQKYLDDISSRGEVFYDAQDDPLVDLTNDGENKFNSDYLGDGSPFGSLANFKLTGGSEYGTSSLHTPPPPSGPYKRRKVMKCASVGRAHFSSVIWVVAGSTSSVVVNLVGIILLPLWAIISVVWRIVMAVIYPLFCIAWEVLVAPIRLVLASASLIVWLFSSIFYLLKESWLSLSGIFQLASASESAVGAYDVPIWRSLWNDLFSQIFCAIRSIVYGFVAFFATCNRHRLSINNHMQEFLLRLSFLVHNSPVDSFLARMKHGGYDQSSRRRYPSNSSARPQYQQNREKTHKRGKES</sequence>
<name>A0ACC2MU59_PERAE</name>
<accession>A0ACC2MU59</accession>
<comment type="caution">
    <text evidence="1">The sequence shown here is derived from an EMBL/GenBank/DDBJ whole genome shotgun (WGS) entry which is preliminary data.</text>
</comment>
<reference evidence="1 2" key="1">
    <citation type="journal article" date="2022" name="Hortic Res">
        <title>A haplotype resolved chromosomal level avocado genome allows analysis of novel avocado genes.</title>
        <authorList>
            <person name="Nath O."/>
            <person name="Fletcher S.J."/>
            <person name="Hayward A."/>
            <person name="Shaw L.M."/>
            <person name="Masouleh A.K."/>
            <person name="Furtado A."/>
            <person name="Henry R.J."/>
            <person name="Mitter N."/>
        </authorList>
    </citation>
    <scope>NUCLEOTIDE SEQUENCE [LARGE SCALE GENOMIC DNA]</scope>
    <source>
        <strain evidence="2">cv. Hass</strain>
    </source>
</reference>
<dbReference type="EMBL" id="CM056809">
    <property type="protein sequence ID" value="KAJ8649219.1"/>
    <property type="molecule type" value="Genomic_DNA"/>
</dbReference>
<protein>
    <submittedName>
        <fullName evidence="1">Uncharacterized protein</fullName>
    </submittedName>
</protein>
<dbReference type="Proteomes" id="UP001234297">
    <property type="component" value="Chromosome 1"/>
</dbReference>
<evidence type="ECO:0000313" key="1">
    <source>
        <dbReference type="EMBL" id="KAJ8649219.1"/>
    </source>
</evidence>
<proteinExistence type="predicted"/>